<evidence type="ECO:0000313" key="3">
    <source>
        <dbReference type="EMBL" id="NBI55711.1"/>
    </source>
</evidence>
<comment type="caution">
    <text evidence="3">The sequence shown here is derived from an EMBL/GenBank/DDBJ whole genome shotgun (WGS) entry which is preliminary data.</text>
</comment>
<proteinExistence type="inferred from homology"/>
<reference evidence="3 4" key="1">
    <citation type="journal article" date="2017" name="Int. J. Syst. Evol. Microbiol.">
        <title>Photobacterium alginatilyticum sp. nov., a marine bacterium isolated from bottom seawater.</title>
        <authorList>
            <person name="Wang X."/>
            <person name="Wang Y."/>
            <person name="Yang X."/>
            <person name="Sun H."/>
            <person name="Li B."/>
            <person name="Zhang X.H."/>
        </authorList>
    </citation>
    <scope>NUCLEOTIDE SEQUENCE [LARGE SCALE GENOMIC DNA]</scope>
    <source>
        <strain evidence="3 4">P03D4</strain>
    </source>
</reference>
<comment type="similarity">
    <text evidence="1">Belongs to the bactofilin family.</text>
</comment>
<dbReference type="EMBL" id="RSEJ01000035">
    <property type="protein sequence ID" value="NBI55711.1"/>
    <property type="molecule type" value="Genomic_DNA"/>
</dbReference>
<accession>A0ABW9YPH3</accession>
<dbReference type="PANTHER" id="PTHR35024:SF4">
    <property type="entry name" value="POLYMER-FORMING CYTOSKELETAL PROTEIN"/>
    <property type="match status" value="1"/>
</dbReference>
<evidence type="ECO:0000256" key="2">
    <source>
        <dbReference type="SAM" id="MobiDB-lite"/>
    </source>
</evidence>
<gene>
    <name evidence="3" type="ORF">EIZ48_24665</name>
</gene>
<evidence type="ECO:0000313" key="4">
    <source>
        <dbReference type="Proteomes" id="UP000738517"/>
    </source>
</evidence>
<sequence length="146" mass="15667">MGIFNKQSKATGQHATTTVIAKGCNITGELQLACDIQVDGIIEGKLRIDKNLVVSKSGRIKGEIYADKIIVNGLIEGTCYANAIEIIESGKISGTIYCDNLSIEQGGKFFGSTHPAEKEQVVELSPRDKAEAKPLKKATDKKASNE</sequence>
<organism evidence="3 4">
    <name type="scientific">Photobacterium alginatilyticum</name>
    <dbReference type="NCBI Taxonomy" id="1775171"/>
    <lineage>
        <taxon>Bacteria</taxon>
        <taxon>Pseudomonadati</taxon>
        <taxon>Pseudomonadota</taxon>
        <taxon>Gammaproteobacteria</taxon>
        <taxon>Vibrionales</taxon>
        <taxon>Vibrionaceae</taxon>
        <taxon>Photobacterium</taxon>
    </lineage>
</organism>
<dbReference type="RefSeq" id="WP_160657616.1">
    <property type="nucleotide sequence ID" value="NZ_RSEJ01000035.1"/>
</dbReference>
<dbReference type="InterPro" id="IPR007607">
    <property type="entry name" value="BacA/B"/>
</dbReference>
<protein>
    <submittedName>
        <fullName evidence="3">Polymer-forming cytoskeletal protein</fullName>
    </submittedName>
</protein>
<evidence type="ECO:0000256" key="1">
    <source>
        <dbReference type="ARBA" id="ARBA00044755"/>
    </source>
</evidence>
<dbReference type="Pfam" id="PF04519">
    <property type="entry name" value="Bactofilin"/>
    <property type="match status" value="1"/>
</dbReference>
<name>A0ABW9YPH3_9GAMM</name>
<dbReference type="PANTHER" id="PTHR35024">
    <property type="entry name" value="HYPOTHETICAL CYTOSOLIC PROTEIN"/>
    <property type="match status" value="1"/>
</dbReference>
<keyword evidence="4" id="KW-1185">Reference proteome</keyword>
<dbReference type="Proteomes" id="UP000738517">
    <property type="component" value="Unassembled WGS sequence"/>
</dbReference>
<feature type="region of interest" description="Disordered" evidence="2">
    <location>
        <begin position="117"/>
        <end position="146"/>
    </location>
</feature>